<evidence type="ECO:0000313" key="1">
    <source>
        <dbReference type="EMBL" id="KAJ3666891.1"/>
    </source>
</evidence>
<name>A0AA38MTQ0_9CUCU</name>
<dbReference type="Proteomes" id="UP001168821">
    <property type="component" value="Unassembled WGS sequence"/>
</dbReference>
<reference evidence="1" key="1">
    <citation type="journal article" date="2023" name="G3 (Bethesda)">
        <title>Whole genome assemblies of Zophobas morio and Tenebrio molitor.</title>
        <authorList>
            <person name="Kaur S."/>
            <person name="Stinson S.A."/>
            <person name="diCenzo G.C."/>
        </authorList>
    </citation>
    <scope>NUCLEOTIDE SEQUENCE</scope>
    <source>
        <strain evidence="1">QUZm001</strain>
    </source>
</reference>
<protein>
    <submittedName>
        <fullName evidence="1">Uncharacterized protein</fullName>
    </submittedName>
</protein>
<proteinExistence type="predicted"/>
<accession>A0AA38MTQ0</accession>
<evidence type="ECO:0000313" key="2">
    <source>
        <dbReference type="Proteomes" id="UP001168821"/>
    </source>
</evidence>
<keyword evidence="2" id="KW-1185">Reference proteome</keyword>
<dbReference type="EMBL" id="JALNTZ010000001">
    <property type="protein sequence ID" value="KAJ3666891.1"/>
    <property type="molecule type" value="Genomic_DNA"/>
</dbReference>
<gene>
    <name evidence="1" type="ORF">Zmor_002316</name>
</gene>
<organism evidence="1 2">
    <name type="scientific">Zophobas morio</name>
    <dbReference type="NCBI Taxonomy" id="2755281"/>
    <lineage>
        <taxon>Eukaryota</taxon>
        <taxon>Metazoa</taxon>
        <taxon>Ecdysozoa</taxon>
        <taxon>Arthropoda</taxon>
        <taxon>Hexapoda</taxon>
        <taxon>Insecta</taxon>
        <taxon>Pterygota</taxon>
        <taxon>Neoptera</taxon>
        <taxon>Endopterygota</taxon>
        <taxon>Coleoptera</taxon>
        <taxon>Polyphaga</taxon>
        <taxon>Cucujiformia</taxon>
        <taxon>Tenebrionidae</taxon>
        <taxon>Zophobas</taxon>
    </lineage>
</organism>
<dbReference type="AlphaFoldDB" id="A0AA38MTQ0"/>
<sequence>MAIKHNCKQKLRAATQLARLNIWKTGSRSLCDNDSRQDNWMSTLNLIGKQIWTAWRDIKTKKSKKEINASLGKESRSARRGLCMSDGELGLVTLLLQRFTGERCRKVQLPYRLIKNLLGRDLRLRGP</sequence>
<comment type="caution">
    <text evidence="1">The sequence shown here is derived from an EMBL/GenBank/DDBJ whole genome shotgun (WGS) entry which is preliminary data.</text>
</comment>